<dbReference type="GO" id="GO:0044027">
    <property type="term" value="P:negative regulation of gene expression via chromosomal CpG island methylation"/>
    <property type="evidence" value="ECO:0007669"/>
    <property type="project" value="TreeGrafter"/>
</dbReference>
<dbReference type="GO" id="GO:0003682">
    <property type="term" value="F:chromatin binding"/>
    <property type="evidence" value="ECO:0007669"/>
    <property type="project" value="TreeGrafter"/>
</dbReference>
<dbReference type="Proteomes" id="UP000738359">
    <property type="component" value="Unassembled WGS sequence"/>
</dbReference>
<protein>
    <recommendedName>
        <fullName evidence="3">Helicase C-terminal domain-containing protein</fullName>
    </recommendedName>
</protein>
<evidence type="ECO:0008006" key="3">
    <source>
        <dbReference type="Google" id="ProtNLM"/>
    </source>
</evidence>
<dbReference type="GO" id="GO:0005634">
    <property type="term" value="C:nucleus"/>
    <property type="evidence" value="ECO:0007669"/>
    <property type="project" value="TreeGrafter"/>
</dbReference>
<gene>
    <name evidence="1" type="ORF">BGZ70_008818</name>
</gene>
<evidence type="ECO:0000313" key="2">
    <source>
        <dbReference type="Proteomes" id="UP000738359"/>
    </source>
</evidence>
<name>A0A9P6J373_MORAP</name>
<dbReference type="GO" id="GO:0031508">
    <property type="term" value="P:pericentric heterochromatin formation"/>
    <property type="evidence" value="ECO:0007669"/>
    <property type="project" value="TreeGrafter"/>
</dbReference>
<dbReference type="PANTHER" id="PTHR47161:SF1">
    <property type="entry name" value="LYMPHOID-SPECIFIC HELICASE"/>
    <property type="match status" value="1"/>
</dbReference>
<organism evidence="1 2">
    <name type="scientific">Mortierella alpina</name>
    <name type="common">Oleaginous fungus</name>
    <name type="synonym">Mortierella renispora</name>
    <dbReference type="NCBI Taxonomy" id="64518"/>
    <lineage>
        <taxon>Eukaryota</taxon>
        <taxon>Fungi</taxon>
        <taxon>Fungi incertae sedis</taxon>
        <taxon>Mucoromycota</taxon>
        <taxon>Mortierellomycotina</taxon>
        <taxon>Mortierellomycetes</taxon>
        <taxon>Mortierellales</taxon>
        <taxon>Mortierellaceae</taxon>
        <taxon>Mortierella</taxon>
    </lineage>
</organism>
<dbReference type="InterPro" id="IPR027417">
    <property type="entry name" value="P-loop_NTPase"/>
</dbReference>
<dbReference type="AlphaFoldDB" id="A0A9P6J373"/>
<dbReference type="GO" id="GO:0006346">
    <property type="term" value="P:DNA methylation-dependent constitutive heterochromatin formation"/>
    <property type="evidence" value="ECO:0007669"/>
    <property type="project" value="TreeGrafter"/>
</dbReference>
<keyword evidence="2" id="KW-1185">Reference proteome</keyword>
<dbReference type="OrthoDB" id="5857104at2759"/>
<dbReference type="Gene3D" id="3.40.50.300">
    <property type="entry name" value="P-loop containing nucleotide triphosphate hydrolases"/>
    <property type="match status" value="1"/>
</dbReference>
<dbReference type="EMBL" id="JAAAHY010000668">
    <property type="protein sequence ID" value="KAF9959506.1"/>
    <property type="molecule type" value="Genomic_DNA"/>
</dbReference>
<comment type="caution">
    <text evidence="1">The sequence shown here is derived from an EMBL/GenBank/DDBJ whole genome shotgun (WGS) entry which is preliminary data.</text>
</comment>
<evidence type="ECO:0000313" key="1">
    <source>
        <dbReference type="EMBL" id="KAF9959506.1"/>
    </source>
</evidence>
<sequence>MDLQAQDRVHRIGQTKPVMIYRLVTANTVEGKIIEKANSKRKLEKLVIHKGKFKQPPSSTGMTHDRASTLADIAEMLAQDDGEKIQLATKDDVVISDKHLEMLLDRSDEAYAANTTVSAKDGEAGVTVFAAVEEVRDDQNDALKVDKMAAVV</sequence>
<accession>A0A9P6J373</accession>
<proteinExistence type="predicted"/>
<reference evidence="1" key="1">
    <citation type="journal article" date="2020" name="Fungal Divers.">
        <title>Resolving the Mortierellaceae phylogeny through synthesis of multi-gene phylogenetics and phylogenomics.</title>
        <authorList>
            <person name="Vandepol N."/>
            <person name="Liber J."/>
            <person name="Desiro A."/>
            <person name="Na H."/>
            <person name="Kennedy M."/>
            <person name="Barry K."/>
            <person name="Grigoriev I.V."/>
            <person name="Miller A.N."/>
            <person name="O'Donnell K."/>
            <person name="Stajich J.E."/>
            <person name="Bonito G."/>
        </authorList>
    </citation>
    <scope>NUCLEOTIDE SEQUENCE</scope>
    <source>
        <strain evidence="1">CK1249</strain>
    </source>
</reference>
<dbReference type="GO" id="GO:0005721">
    <property type="term" value="C:pericentric heterochromatin"/>
    <property type="evidence" value="ECO:0007669"/>
    <property type="project" value="TreeGrafter"/>
</dbReference>
<dbReference type="PANTHER" id="PTHR47161">
    <property type="entry name" value="LYMPHOID-SPECIFIC HELICASE"/>
    <property type="match status" value="1"/>
</dbReference>
<dbReference type="SUPFAM" id="SSF52540">
    <property type="entry name" value="P-loop containing nucleoside triphosphate hydrolases"/>
    <property type="match status" value="1"/>
</dbReference>